<sequence length="95" mass="10199">MLRFRFANSTDGPPVENGFGEPGGLWASPVGMPSLKLRANGGPRTSRILEGNDAVVGVAGRTLTEWCGDRPPARGVFVVETDPFELVELALECVW</sequence>
<evidence type="ECO:0000313" key="1">
    <source>
        <dbReference type="EMBL" id="KAK5635862.1"/>
    </source>
</evidence>
<reference evidence="1 2" key="1">
    <citation type="submission" date="2023-10" db="EMBL/GenBank/DDBJ databases">
        <title>Draft genome sequence of Xylaria bambusicola isolate GMP-LS, the root and basal stem rot pathogen of sugarcane in Indonesia.</title>
        <authorList>
            <person name="Selvaraj P."/>
            <person name="Muralishankar V."/>
            <person name="Muruganantham S."/>
            <person name="Sp S."/>
            <person name="Haryani S."/>
            <person name="Lau K.J.X."/>
            <person name="Naqvi N.I."/>
        </authorList>
    </citation>
    <scope>NUCLEOTIDE SEQUENCE [LARGE SCALE GENOMIC DNA]</scope>
    <source>
        <strain evidence="1">GMP-LS</strain>
    </source>
</reference>
<gene>
    <name evidence="1" type="ORF">RRF57_011574</name>
</gene>
<dbReference type="EMBL" id="JAWHQM010000058">
    <property type="protein sequence ID" value="KAK5635862.1"/>
    <property type="molecule type" value="Genomic_DNA"/>
</dbReference>
<dbReference type="AlphaFoldDB" id="A0AAN7UTY9"/>
<dbReference type="Proteomes" id="UP001305414">
    <property type="component" value="Unassembled WGS sequence"/>
</dbReference>
<name>A0AAN7UTY9_9PEZI</name>
<keyword evidence="2" id="KW-1185">Reference proteome</keyword>
<organism evidence="1 2">
    <name type="scientific">Xylaria bambusicola</name>
    <dbReference type="NCBI Taxonomy" id="326684"/>
    <lineage>
        <taxon>Eukaryota</taxon>
        <taxon>Fungi</taxon>
        <taxon>Dikarya</taxon>
        <taxon>Ascomycota</taxon>
        <taxon>Pezizomycotina</taxon>
        <taxon>Sordariomycetes</taxon>
        <taxon>Xylariomycetidae</taxon>
        <taxon>Xylariales</taxon>
        <taxon>Xylariaceae</taxon>
        <taxon>Xylaria</taxon>
    </lineage>
</organism>
<evidence type="ECO:0000313" key="2">
    <source>
        <dbReference type="Proteomes" id="UP001305414"/>
    </source>
</evidence>
<protein>
    <submittedName>
        <fullName evidence="1">Uncharacterized protein</fullName>
    </submittedName>
</protein>
<proteinExistence type="predicted"/>
<comment type="caution">
    <text evidence="1">The sequence shown here is derived from an EMBL/GenBank/DDBJ whole genome shotgun (WGS) entry which is preliminary data.</text>
</comment>
<accession>A0AAN7UTY9</accession>